<dbReference type="AlphaFoldDB" id="M1JZR2"/>
<name>M1JZR2_9EUKA</name>
<gene>
    <name evidence="2" type="primary">orf326</name>
</gene>
<proteinExistence type="predicted"/>
<organism evidence="2">
    <name type="scientific">Nuclearia simplex</name>
    <dbReference type="NCBI Taxonomy" id="154970"/>
    <lineage>
        <taxon>Eukaryota</taxon>
        <taxon>Rotosphaerida</taxon>
        <taxon>Nucleariidae</taxon>
        <taxon>Nuclearia</taxon>
    </lineage>
</organism>
<dbReference type="GeneID" id="14659549"/>
<evidence type="ECO:0000313" key="2">
    <source>
        <dbReference type="EMBL" id="AGE93662.1"/>
    </source>
</evidence>
<sequence>MFLVMSVLSWFKFSLWNHWYRPKKFNIFLASRPSALAPFKVSQPSFSLSPQKGGRVAGKNDFLTIPNSLSFATVFSNKNFLFGSSSPSARAAIGARGSSFGLVANLNLILFKSNLFLSLHHATRAINLGLIYINFNPVKLRASGKSNVSAFSVQPLNIISIVDFNNNSQNVRSKVNSTDLRHVPAPSPEGGKLGRAGEANSVRVPRVPKLAHAPKAGRASPLVTQFSEATGVGRVHNFHIFTGLQFWFGFSSRVSGNYSSPFFFKALNFPYFLINPNIKSIIYLHPNAEGSTQRVPSASLRPRVNKYPDPSDLYPAPPSGRRAYRG</sequence>
<reference evidence="2" key="1">
    <citation type="journal article" date="2009" name="BMC Evol. Biol.">
        <title>Phylogenomic analyses predict sistergroup relationship of nucleariids and fungi and paraphyly of zygomycetes with significant support.</title>
        <authorList>
            <person name="Liu Y."/>
            <person name="Steenkamp E.T."/>
            <person name="Brinkmann H."/>
            <person name="Forget L."/>
            <person name="Philippe H."/>
            <person name="Lang B.F."/>
        </authorList>
    </citation>
    <scope>NUCLEOTIDE SEQUENCE</scope>
    <source>
        <strain evidence="2">CCAP 1552/2</strain>
    </source>
</reference>
<evidence type="ECO:0000256" key="1">
    <source>
        <dbReference type="SAM" id="MobiDB-lite"/>
    </source>
</evidence>
<accession>M1JZR2</accession>
<feature type="region of interest" description="Disordered" evidence="1">
    <location>
        <begin position="292"/>
        <end position="326"/>
    </location>
</feature>
<dbReference type="EMBL" id="KC573039">
    <property type="protein sequence ID" value="AGE93662.1"/>
    <property type="molecule type" value="Genomic_DNA"/>
</dbReference>
<dbReference type="RefSeq" id="YP_007476161.1">
    <property type="nucleotide sequence ID" value="NC_020369.1"/>
</dbReference>
<reference evidence="2" key="2">
    <citation type="submission" date="2012-12" db="EMBL/GenBank/DDBJ databases">
        <authorList>
            <person name="Lang B.F."/>
        </authorList>
    </citation>
    <scope>NUCLEOTIDE SEQUENCE</scope>
    <source>
        <strain evidence="2">CCAP 1552/2</strain>
    </source>
</reference>
<geneLocation type="mitochondrion" evidence="2"/>
<keyword evidence="2" id="KW-0496">Mitochondrion</keyword>
<feature type="region of interest" description="Disordered" evidence="1">
    <location>
        <begin position="175"/>
        <end position="198"/>
    </location>
</feature>
<protein>
    <submittedName>
        <fullName evidence="2">Uncharacterized protein</fullName>
    </submittedName>
</protein>